<dbReference type="PANTHER" id="PTHR33734:SF22">
    <property type="entry name" value="MEMBRANE-BOUND LYTIC MUREIN TRANSGLYCOSYLASE D"/>
    <property type="match status" value="1"/>
</dbReference>
<accession>A0A7C3AR00</accession>
<dbReference type="InterPro" id="IPR036779">
    <property type="entry name" value="LysM_dom_sf"/>
</dbReference>
<dbReference type="PROSITE" id="PS51782">
    <property type="entry name" value="LYSM"/>
    <property type="match status" value="2"/>
</dbReference>
<proteinExistence type="predicted"/>
<organism evidence="2">
    <name type="scientific">Thermorudis sp</name>
    <dbReference type="NCBI Taxonomy" id="1969470"/>
    <lineage>
        <taxon>Bacteria</taxon>
        <taxon>Pseudomonadati</taxon>
        <taxon>Thermomicrobiota</taxon>
        <taxon>Thermomicrobia</taxon>
        <taxon>Thermomicrobia incertae sedis</taxon>
        <taxon>Thermorudis</taxon>
    </lineage>
</organism>
<gene>
    <name evidence="2" type="ORF">ENP13_02260</name>
</gene>
<name>A0A7C3AR00_9BACT</name>
<dbReference type="SUPFAM" id="SSF54106">
    <property type="entry name" value="LysM domain"/>
    <property type="match status" value="4"/>
</dbReference>
<dbReference type="SMART" id="SM00257">
    <property type="entry name" value="LysM"/>
    <property type="match status" value="4"/>
</dbReference>
<feature type="domain" description="LysM" evidence="1">
    <location>
        <begin position="145"/>
        <end position="191"/>
    </location>
</feature>
<comment type="caution">
    <text evidence="2">The sequence shown here is derived from an EMBL/GenBank/DDBJ whole genome shotgun (WGS) entry which is preliminary data.</text>
</comment>
<evidence type="ECO:0000313" key="2">
    <source>
        <dbReference type="EMBL" id="HEX70054.1"/>
    </source>
</evidence>
<dbReference type="EMBL" id="DSID01000179">
    <property type="protein sequence ID" value="HEX70054.1"/>
    <property type="molecule type" value="Genomic_DNA"/>
</dbReference>
<dbReference type="AlphaFoldDB" id="A0A7C3AR00"/>
<evidence type="ECO:0000259" key="1">
    <source>
        <dbReference type="PROSITE" id="PS51782"/>
    </source>
</evidence>
<dbReference type="PANTHER" id="PTHR33734">
    <property type="entry name" value="LYSM DOMAIN-CONTAINING GPI-ANCHORED PROTEIN 2"/>
    <property type="match status" value="1"/>
</dbReference>
<dbReference type="InterPro" id="IPR018392">
    <property type="entry name" value="LysM"/>
</dbReference>
<reference evidence="2" key="1">
    <citation type="journal article" date="2020" name="mSystems">
        <title>Genome- and Community-Level Interaction Insights into Carbon Utilization and Element Cycling Functions of Hydrothermarchaeota in Hydrothermal Sediment.</title>
        <authorList>
            <person name="Zhou Z."/>
            <person name="Liu Y."/>
            <person name="Xu W."/>
            <person name="Pan J."/>
            <person name="Luo Z.H."/>
            <person name="Li M."/>
        </authorList>
    </citation>
    <scope>NUCLEOTIDE SEQUENCE [LARGE SCALE GENOMIC DNA]</scope>
    <source>
        <strain evidence="2">SpSt-192</strain>
    </source>
</reference>
<sequence>MAVLRAGRWRVGLHGLVLAFAIATAAGSGFWARELPVQRPGGTDQIVSVAPAGPAAQQAPGPLLAAPDSTVADVMNGYLSTGGLAVTPDVLQTDTYITADGETIYDVAQATGRSPETLLWANNLVDPGKPLPEGIQLRIPPVDGMLHVVREGDTLESIAARYQVDVSAITGYAPNGVQYSTDLVPYRLLMVPGGKMPSRDRVIMYTVQEGDTLWRIAERFGLQTKTITLANSLPDPELIHPGQQLAILPTDGVMVQVKEGDTVESLAEYWGVDPQVIRDYPMNGLGENGVLRVGQYVMIPGGEPPPPPG</sequence>
<dbReference type="Gene3D" id="3.10.350.10">
    <property type="entry name" value="LysM domain"/>
    <property type="match status" value="4"/>
</dbReference>
<dbReference type="CDD" id="cd00118">
    <property type="entry name" value="LysM"/>
    <property type="match status" value="3"/>
</dbReference>
<feature type="domain" description="LysM" evidence="1">
    <location>
        <begin position="203"/>
        <end position="247"/>
    </location>
</feature>
<protein>
    <submittedName>
        <fullName evidence="2">LysM peptidoglycan-binding domain-containing protein</fullName>
    </submittedName>
</protein>
<dbReference type="Pfam" id="PF01476">
    <property type="entry name" value="LysM"/>
    <property type="match status" value="4"/>
</dbReference>
<dbReference type="GO" id="GO:0008932">
    <property type="term" value="F:lytic endotransglycosylase activity"/>
    <property type="evidence" value="ECO:0007669"/>
    <property type="project" value="TreeGrafter"/>
</dbReference>